<feature type="domain" description="Ionotropic glutamate receptor C-terminal" evidence="13">
    <location>
        <begin position="132"/>
        <end position="393"/>
    </location>
</feature>
<keyword evidence="6 12" id="KW-0472">Membrane</keyword>
<keyword evidence="5" id="KW-0406">Ion transport</keyword>
<dbReference type="GO" id="GO:0016020">
    <property type="term" value="C:membrane"/>
    <property type="evidence" value="ECO:0007669"/>
    <property type="project" value="UniProtKB-SubCell"/>
</dbReference>
<comment type="subcellular location">
    <subcellularLocation>
        <location evidence="1">Membrane</location>
        <topology evidence="1">Multi-pass membrane protein</topology>
    </subcellularLocation>
</comment>
<evidence type="ECO:0000256" key="5">
    <source>
        <dbReference type="ARBA" id="ARBA00023065"/>
    </source>
</evidence>
<dbReference type="GO" id="GO:0015276">
    <property type="term" value="F:ligand-gated monoatomic ion channel activity"/>
    <property type="evidence" value="ECO:0007669"/>
    <property type="project" value="InterPro"/>
</dbReference>
<keyword evidence="10" id="KW-0407">Ion channel</keyword>
<feature type="transmembrane region" description="Helical" evidence="12">
    <location>
        <begin position="387"/>
        <end position="409"/>
    </location>
</feature>
<protein>
    <recommendedName>
        <fullName evidence="13">Ionotropic glutamate receptor C-terminal domain-containing protein</fullName>
    </recommendedName>
</protein>
<keyword evidence="2" id="KW-0813">Transport</keyword>
<evidence type="ECO:0000256" key="9">
    <source>
        <dbReference type="ARBA" id="ARBA00023286"/>
    </source>
</evidence>
<evidence type="ECO:0000256" key="2">
    <source>
        <dbReference type="ARBA" id="ARBA00022448"/>
    </source>
</evidence>
<dbReference type="PANTHER" id="PTHR18966">
    <property type="entry name" value="IONOTROPIC GLUTAMATE RECEPTOR"/>
    <property type="match status" value="1"/>
</dbReference>
<feature type="transmembrane region" description="Helical" evidence="12">
    <location>
        <begin position="199"/>
        <end position="220"/>
    </location>
</feature>
<keyword evidence="3 12" id="KW-0812">Transmembrane</keyword>
<proteinExistence type="predicted"/>
<dbReference type="AlphaFoldDB" id="A0AB34IPZ7"/>
<comment type="caution">
    <text evidence="14">The sequence shown here is derived from an EMBL/GenBank/DDBJ whole genome shotgun (WGS) entry which is preliminary data.</text>
</comment>
<feature type="compositionally biased region" description="Polar residues" evidence="11">
    <location>
        <begin position="492"/>
        <end position="505"/>
    </location>
</feature>
<feature type="transmembrane region" description="Helical" evidence="12">
    <location>
        <begin position="133"/>
        <end position="153"/>
    </location>
</feature>
<evidence type="ECO:0000256" key="10">
    <source>
        <dbReference type="ARBA" id="ARBA00023303"/>
    </source>
</evidence>
<dbReference type="Gene3D" id="1.10.287.70">
    <property type="match status" value="1"/>
</dbReference>
<evidence type="ECO:0000256" key="11">
    <source>
        <dbReference type="SAM" id="MobiDB-lite"/>
    </source>
</evidence>
<evidence type="ECO:0000256" key="12">
    <source>
        <dbReference type="SAM" id="Phobius"/>
    </source>
</evidence>
<evidence type="ECO:0000259" key="13">
    <source>
        <dbReference type="Pfam" id="PF00060"/>
    </source>
</evidence>
<evidence type="ECO:0000313" key="15">
    <source>
        <dbReference type="Proteomes" id="UP001515480"/>
    </source>
</evidence>
<keyword evidence="7" id="KW-0675">Receptor</keyword>
<evidence type="ECO:0000256" key="8">
    <source>
        <dbReference type="ARBA" id="ARBA00023180"/>
    </source>
</evidence>
<accession>A0AB34IPZ7</accession>
<keyword evidence="15" id="KW-1185">Reference proteome</keyword>
<keyword evidence="9" id="KW-1071">Ligand-gated ion channel</keyword>
<dbReference type="Pfam" id="PF00060">
    <property type="entry name" value="Lig_chan"/>
    <property type="match status" value="1"/>
</dbReference>
<evidence type="ECO:0000256" key="6">
    <source>
        <dbReference type="ARBA" id="ARBA00023136"/>
    </source>
</evidence>
<name>A0AB34IPZ7_PRYPA</name>
<gene>
    <name evidence="14" type="ORF">AB1Y20_011968</name>
</gene>
<evidence type="ECO:0000256" key="4">
    <source>
        <dbReference type="ARBA" id="ARBA00022989"/>
    </source>
</evidence>
<keyword evidence="4 12" id="KW-1133">Transmembrane helix</keyword>
<dbReference type="EMBL" id="JBGBPQ010000021">
    <property type="protein sequence ID" value="KAL1503484.1"/>
    <property type="molecule type" value="Genomic_DNA"/>
</dbReference>
<dbReference type="InterPro" id="IPR001320">
    <property type="entry name" value="Iontro_rcpt_C"/>
</dbReference>
<evidence type="ECO:0000256" key="7">
    <source>
        <dbReference type="ARBA" id="ARBA00023170"/>
    </source>
</evidence>
<reference evidence="14 15" key="1">
    <citation type="journal article" date="2024" name="Science">
        <title>Giant polyketide synthase enzymes in the biosynthesis of giant marine polyether toxins.</title>
        <authorList>
            <person name="Fallon T.R."/>
            <person name="Shende V.V."/>
            <person name="Wierzbicki I.H."/>
            <person name="Pendleton A.L."/>
            <person name="Watervoot N.F."/>
            <person name="Auber R.P."/>
            <person name="Gonzalez D.J."/>
            <person name="Wisecaver J.H."/>
            <person name="Moore B.S."/>
        </authorList>
    </citation>
    <scope>NUCLEOTIDE SEQUENCE [LARGE SCALE GENOMIC DNA]</scope>
    <source>
        <strain evidence="14 15">12B1</strain>
    </source>
</reference>
<evidence type="ECO:0000256" key="3">
    <source>
        <dbReference type="ARBA" id="ARBA00022692"/>
    </source>
</evidence>
<dbReference type="Gene3D" id="3.40.190.10">
    <property type="entry name" value="Periplasmic binding protein-like II"/>
    <property type="match status" value="1"/>
</dbReference>
<sequence length="505" mass="55284">MALLGLQVRLGLPPVNLLPIAKWTDMSQPPEGSVIEMLDAIGRQLQWTISFVPMDISLYTAGEESFTRMALRQIHEGRFDMAISYADNPADVGSFNLTALTQPLIVEPTSVAVQKVSEGSRALRLFEPFTPSLWIAVACFTFVFAAVLHVLQLSARGGGGSSRQSSVRRMLNSIYHSWAFLLQGSTVVCRTPAQKLARIAMLFFALVLVATYTAQLAAVFTRPEFVLRGPTSWSEVFSAEVCVLSTANERAAKKVASKYFLPPPDVSFGGLDSMKYCSSAVSEGRASAILGSSYIINEYLFNNDGCSNLSHVRALDFAAIPGGFAYTKDNRLPEDFGAILDRAVLEYTLGKEFSEVLTRWFFAGRSCPGEELSQEAQLPQVSVEHMYGLFLLSGGMVVLALLIAGFTVVRPTAPAQHDDIGLHDLETASDMLRLLITKLDDISGAKRIPDTGSTDFETHDSLRTERRPSLVNCRTKHENVEYVSTELPAEHSSFQTSTHTDTSSV</sequence>
<dbReference type="InterPro" id="IPR015683">
    <property type="entry name" value="Ionotropic_Glu_rcpt"/>
</dbReference>
<dbReference type="Proteomes" id="UP001515480">
    <property type="component" value="Unassembled WGS sequence"/>
</dbReference>
<organism evidence="14 15">
    <name type="scientific">Prymnesium parvum</name>
    <name type="common">Toxic golden alga</name>
    <dbReference type="NCBI Taxonomy" id="97485"/>
    <lineage>
        <taxon>Eukaryota</taxon>
        <taxon>Haptista</taxon>
        <taxon>Haptophyta</taxon>
        <taxon>Prymnesiophyceae</taxon>
        <taxon>Prymnesiales</taxon>
        <taxon>Prymnesiaceae</taxon>
        <taxon>Prymnesium</taxon>
    </lineage>
</organism>
<dbReference type="SUPFAM" id="SSF53850">
    <property type="entry name" value="Periplasmic binding protein-like II"/>
    <property type="match status" value="1"/>
</dbReference>
<feature type="region of interest" description="Disordered" evidence="11">
    <location>
        <begin position="486"/>
        <end position="505"/>
    </location>
</feature>
<evidence type="ECO:0000256" key="1">
    <source>
        <dbReference type="ARBA" id="ARBA00004141"/>
    </source>
</evidence>
<evidence type="ECO:0000313" key="14">
    <source>
        <dbReference type="EMBL" id="KAL1503484.1"/>
    </source>
</evidence>
<keyword evidence="8" id="KW-0325">Glycoprotein</keyword>